<dbReference type="Gene3D" id="3.20.20.120">
    <property type="entry name" value="Enolase-like C-terminal domain"/>
    <property type="match status" value="1"/>
</dbReference>
<dbReference type="GO" id="GO:0006096">
    <property type="term" value="P:glycolytic process"/>
    <property type="evidence" value="ECO:0007669"/>
    <property type="project" value="UniProtKB-UniPathway"/>
</dbReference>
<feature type="domain" description="Enolase N-terminal" evidence="10">
    <location>
        <begin position="4"/>
        <end position="133"/>
    </location>
</feature>
<dbReference type="PANTHER" id="PTHR11902">
    <property type="entry name" value="ENOLASE"/>
    <property type="match status" value="1"/>
</dbReference>
<evidence type="ECO:0000259" key="10">
    <source>
        <dbReference type="SMART" id="SM01193"/>
    </source>
</evidence>
<dbReference type="InterPro" id="IPR036849">
    <property type="entry name" value="Enolase-like_C_sf"/>
</dbReference>
<organism evidence="11 12">
    <name type="scientific">Candidatus Roizmanbacteria bacterium CG23_combo_of_CG06-09_8_20_14_all_35_49</name>
    <dbReference type="NCBI Taxonomy" id="1974863"/>
    <lineage>
        <taxon>Bacteria</taxon>
        <taxon>Candidatus Roizmaniibacteriota</taxon>
    </lineage>
</organism>
<comment type="cofactor">
    <cofactor evidence="8">
        <name>Mg(2+)</name>
        <dbReference type="ChEBI" id="CHEBI:18420"/>
    </cofactor>
    <text evidence="8">Mg(2+) is required for catalysis and for stabilizing the dimer.</text>
</comment>
<evidence type="ECO:0000256" key="3">
    <source>
        <dbReference type="ARBA" id="ARBA00012058"/>
    </source>
</evidence>
<evidence type="ECO:0000256" key="8">
    <source>
        <dbReference type="PIRSR" id="PIRSR001400-3"/>
    </source>
</evidence>
<dbReference type="SUPFAM" id="SSF51604">
    <property type="entry name" value="Enolase C-terminal domain-like"/>
    <property type="match status" value="1"/>
</dbReference>
<dbReference type="InterPro" id="IPR000941">
    <property type="entry name" value="Enolase"/>
</dbReference>
<protein>
    <recommendedName>
        <fullName evidence="4">Enolase</fullName>
        <ecNumber evidence="3">4.2.1.11</ecNumber>
    </recommendedName>
</protein>
<comment type="pathway">
    <text evidence="1">Carbohydrate degradation; glycolysis; pyruvate from D-glyceraldehyde 3-phosphate: step 4/5.</text>
</comment>
<keyword evidence="5" id="KW-0964">Secreted</keyword>
<dbReference type="PRINTS" id="PR00148">
    <property type="entry name" value="ENOLASE"/>
</dbReference>
<dbReference type="Pfam" id="PF03952">
    <property type="entry name" value="Enolase_N"/>
    <property type="match status" value="1"/>
</dbReference>
<comment type="caution">
    <text evidence="11">The sequence shown here is derived from an EMBL/GenBank/DDBJ whole genome shotgun (WGS) entry which is preliminary data.</text>
</comment>
<evidence type="ECO:0000313" key="12">
    <source>
        <dbReference type="Proteomes" id="UP000231025"/>
    </source>
</evidence>
<evidence type="ECO:0000256" key="1">
    <source>
        <dbReference type="ARBA" id="ARBA00005031"/>
    </source>
</evidence>
<evidence type="ECO:0000259" key="9">
    <source>
        <dbReference type="SMART" id="SM01192"/>
    </source>
</evidence>
<dbReference type="PIRSF" id="PIRSF001400">
    <property type="entry name" value="Enolase"/>
    <property type="match status" value="1"/>
</dbReference>
<sequence>MVKIKEITARQILSSSGYPTIEGRLLLDDGHEIVSSVPADYFSPPQSAVELRDNDSKYQGKAVSRAVYYINKLIAPKLKGISPLKQLEIDSWLVKADGTANMNQLGVNTILTVSQLLVKAGSYSESLPLYQYLNSFYKKYYQPDFSLNKFPSAIYTLIKGRKKKESNLDFDKFLIAISSSIPFSQSLQIGFNIYNKLHQDFQVYDLATNIDAIEAIVQSATSLNYKLGKEIFFGLDLKASNLEKNGLYHIRDRGNPLRIEDYFSYLDSMINRYAFLILIDPLTSQDIDSWSKFNQKISKDVYLVGNDLTYSNQEKIKKVITDKAVSAFVIKTHQAGTIKKVFDLVKLAKENGLSYIFSSGSEETNDSIEADLAYGLQADFVSFGPPHGGENVAKYNRMLEIEKEMRSQSTNES</sequence>
<dbReference type="Pfam" id="PF00113">
    <property type="entry name" value="Enolase_C"/>
    <property type="match status" value="1"/>
</dbReference>
<dbReference type="EMBL" id="PCRE01000021">
    <property type="protein sequence ID" value="PIP15100.1"/>
    <property type="molecule type" value="Genomic_DNA"/>
</dbReference>
<dbReference type="UniPathway" id="UPA00109">
    <property type="reaction ID" value="UER00187"/>
</dbReference>
<dbReference type="SMART" id="SM01193">
    <property type="entry name" value="Enolase_N"/>
    <property type="match status" value="1"/>
</dbReference>
<dbReference type="GO" id="GO:0000287">
    <property type="term" value="F:magnesium ion binding"/>
    <property type="evidence" value="ECO:0007669"/>
    <property type="project" value="InterPro"/>
</dbReference>
<dbReference type="InterPro" id="IPR020811">
    <property type="entry name" value="Enolase_N"/>
</dbReference>
<feature type="domain" description="Enolase C-terminal TIM barrel" evidence="9">
    <location>
        <begin position="166"/>
        <end position="411"/>
    </location>
</feature>
<dbReference type="AlphaFoldDB" id="A0A2G9Y7A6"/>
<dbReference type="EC" id="4.2.1.11" evidence="3"/>
<keyword evidence="6" id="KW-0324">Glycolysis</keyword>
<dbReference type="Gene3D" id="3.30.390.10">
    <property type="entry name" value="Enolase-like, N-terminal domain"/>
    <property type="match status" value="1"/>
</dbReference>
<dbReference type="InterPro" id="IPR029017">
    <property type="entry name" value="Enolase-like_N"/>
</dbReference>
<evidence type="ECO:0000256" key="4">
    <source>
        <dbReference type="ARBA" id="ARBA00017068"/>
    </source>
</evidence>
<evidence type="ECO:0000256" key="7">
    <source>
        <dbReference type="ARBA" id="ARBA00023239"/>
    </source>
</evidence>
<keyword evidence="8" id="KW-0479">Metal-binding</keyword>
<evidence type="ECO:0000313" key="11">
    <source>
        <dbReference type="EMBL" id="PIP15100.1"/>
    </source>
</evidence>
<dbReference type="PANTHER" id="PTHR11902:SF30">
    <property type="entry name" value="ENOLASE 4"/>
    <property type="match status" value="1"/>
</dbReference>
<accession>A0A2G9Y7A6</accession>
<dbReference type="GO" id="GO:0000015">
    <property type="term" value="C:phosphopyruvate hydratase complex"/>
    <property type="evidence" value="ECO:0007669"/>
    <property type="project" value="InterPro"/>
</dbReference>
<dbReference type="InterPro" id="IPR020810">
    <property type="entry name" value="Enolase_C"/>
</dbReference>
<dbReference type="Proteomes" id="UP000231025">
    <property type="component" value="Unassembled WGS sequence"/>
</dbReference>
<keyword evidence="8" id="KW-0460">Magnesium</keyword>
<evidence type="ECO:0000256" key="2">
    <source>
        <dbReference type="ARBA" id="ARBA00009604"/>
    </source>
</evidence>
<gene>
    <name evidence="11" type="ORF">COX47_01515</name>
</gene>
<dbReference type="SMART" id="SM01192">
    <property type="entry name" value="Enolase_C"/>
    <property type="match status" value="1"/>
</dbReference>
<dbReference type="GO" id="GO:0004634">
    <property type="term" value="F:phosphopyruvate hydratase activity"/>
    <property type="evidence" value="ECO:0007669"/>
    <property type="project" value="UniProtKB-EC"/>
</dbReference>
<comment type="similarity">
    <text evidence="2">Belongs to the enolase family.</text>
</comment>
<evidence type="ECO:0000256" key="5">
    <source>
        <dbReference type="ARBA" id="ARBA00022525"/>
    </source>
</evidence>
<proteinExistence type="inferred from homology"/>
<keyword evidence="7" id="KW-0456">Lyase</keyword>
<name>A0A2G9Y7A6_9BACT</name>
<evidence type="ECO:0000256" key="6">
    <source>
        <dbReference type="ARBA" id="ARBA00023152"/>
    </source>
</evidence>
<feature type="binding site" evidence="8">
    <location>
        <position position="236"/>
    </location>
    <ligand>
        <name>Mg(2+)</name>
        <dbReference type="ChEBI" id="CHEBI:18420"/>
    </ligand>
</feature>
<reference evidence="11 12" key="1">
    <citation type="submission" date="2017-09" db="EMBL/GenBank/DDBJ databases">
        <title>Depth-based differentiation of microbial function through sediment-hosted aquifers and enrichment of novel symbionts in the deep terrestrial subsurface.</title>
        <authorList>
            <person name="Probst A.J."/>
            <person name="Ladd B."/>
            <person name="Jarett J.K."/>
            <person name="Geller-Mcgrath D.E."/>
            <person name="Sieber C.M."/>
            <person name="Emerson J.B."/>
            <person name="Anantharaman K."/>
            <person name="Thomas B.C."/>
            <person name="Malmstrom R."/>
            <person name="Stieglmeier M."/>
            <person name="Klingl A."/>
            <person name="Woyke T."/>
            <person name="Ryan C.M."/>
            <person name="Banfield J.F."/>
        </authorList>
    </citation>
    <scope>NUCLEOTIDE SEQUENCE [LARGE SCALE GENOMIC DNA]</scope>
    <source>
        <strain evidence="11">CG23_combo_of_CG06-09_8_20_14_all_35_49</strain>
    </source>
</reference>
<dbReference type="SUPFAM" id="SSF54826">
    <property type="entry name" value="Enolase N-terminal domain-like"/>
    <property type="match status" value="1"/>
</dbReference>